<comment type="caution">
    <text evidence="1">The sequence shown here is derived from an EMBL/GenBank/DDBJ whole genome shotgun (WGS) entry which is preliminary data.</text>
</comment>
<accession>A0ABR1M407</accession>
<dbReference type="Proteomes" id="UP001360953">
    <property type="component" value="Unassembled WGS sequence"/>
</dbReference>
<keyword evidence="2" id="KW-1185">Reference proteome</keyword>
<sequence>MSFVLWQSSERSRSKRLAPILVAVEFLSSCVLATRCLRDGLLAERPGTTRILGMASILCFQALRVFDEWAPEVALCPRSEKRRSTFLVHANGSNLACASMTRASASIFRIRWYQ</sequence>
<gene>
    <name evidence="1" type="ORF">J3D65DRAFT_209416</name>
</gene>
<proteinExistence type="predicted"/>
<evidence type="ECO:0000313" key="1">
    <source>
        <dbReference type="EMBL" id="KAK7542318.1"/>
    </source>
</evidence>
<name>A0ABR1M407_9PEZI</name>
<dbReference type="RefSeq" id="XP_066658611.1">
    <property type="nucleotide sequence ID" value="XM_066794493.1"/>
</dbReference>
<dbReference type="GeneID" id="92027399"/>
<evidence type="ECO:0008006" key="3">
    <source>
        <dbReference type="Google" id="ProtNLM"/>
    </source>
</evidence>
<organism evidence="1 2">
    <name type="scientific">Phyllosticta citribraziliensis</name>
    <dbReference type="NCBI Taxonomy" id="989973"/>
    <lineage>
        <taxon>Eukaryota</taxon>
        <taxon>Fungi</taxon>
        <taxon>Dikarya</taxon>
        <taxon>Ascomycota</taxon>
        <taxon>Pezizomycotina</taxon>
        <taxon>Dothideomycetes</taxon>
        <taxon>Dothideomycetes incertae sedis</taxon>
        <taxon>Botryosphaeriales</taxon>
        <taxon>Phyllostictaceae</taxon>
        <taxon>Phyllosticta</taxon>
    </lineage>
</organism>
<evidence type="ECO:0000313" key="2">
    <source>
        <dbReference type="Proteomes" id="UP001360953"/>
    </source>
</evidence>
<reference evidence="1 2" key="1">
    <citation type="submission" date="2024-04" db="EMBL/GenBank/DDBJ databases">
        <title>Phyllosticta paracitricarpa is synonymous to the EU quarantine fungus P. citricarpa based on phylogenomic analyses.</title>
        <authorList>
            <consortium name="Lawrence Berkeley National Laboratory"/>
            <person name="Van ingen-buijs V.A."/>
            <person name="Van westerhoven A.C."/>
            <person name="Haridas S."/>
            <person name="Skiadas P."/>
            <person name="Martin F."/>
            <person name="Groenewald J.Z."/>
            <person name="Crous P.W."/>
            <person name="Seidl M.F."/>
        </authorList>
    </citation>
    <scope>NUCLEOTIDE SEQUENCE [LARGE SCALE GENOMIC DNA]</scope>
    <source>
        <strain evidence="1 2">CPC 17464</strain>
    </source>
</reference>
<dbReference type="EMBL" id="JBBPEH010000002">
    <property type="protein sequence ID" value="KAK7542318.1"/>
    <property type="molecule type" value="Genomic_DNA"/>
</dbReference>
<protein>
    <recommendedName>
        <fullName evidence="3">Secreted protein</fullName>
    </recommendedName>
</protein>